<dbReference type="Pfam" id="PF00024">
    <property type="entry name" value="PAN_1"/>
    <property type="match status" value="1"/>
</dbReference>
<organism evidence="3 4">
    <name type="scientific">Adineta steineri</name>
    <dbReference type="NCBI Taxonomy" id="433720"/>
    <lineage>
        <taxon>Eukaryota</taxon>
        <taxon>Metazoa</taxon>
        <taxon>Spiralia</taxon>
        <taxon>Gnathifera</taxon>
        <taxon>Rotifera</taxon>
        <taxon>Eurotatoria</taxon>
        <taxon>Bdelloidea</taxon>
        <taxon>Adinetida</taxon>
        <taxon>Adinetidae</taxon>
        <taxon>Adineta</taxon>
    </lineage>
</organism>
<feature type="signal peptide" evidence="1">
    <location>
        <begin position="1"/>
        <end position="17"/>
    </location>
</feature>
<evidence type="ECO:0000313" key="3">
    <source>
        <dbReference type="EMBL" id="CAF3495738.1"/>
    </source>
</evidence>
<protein>
    <recommendedName>
        <fullName evidence="2">Apple domain-containing protein</fullName>
    </recommendedName>
</protein>
<evidence type="ECO:0000313" key="4">
    <source>
        <dbReference type="Proteomes" id="UP000663844"/>
    </source>
</evidence>
<sequence>MIPIYFLSFLIISVVNADVYLHFPPGSNNRVNEQTANRQNAQNSFDSQNNNKGGYNVPDATSTAYGTNASLQYYLPVGLHKLLSNYEYMNSSIVAFALIGIVIINSINAARLYYDNSDDESLYTRLFAIKRLVYKNKGTTDRCTEIVKGRNYLGGDMIMDREEQLQSPAACAALCEVYLYCIYWTFDKVDGRCYLKDKSVQILTKATTYSGSCTPNT</sequence>
<feature type="chain" id="PRO_5032484352" description="Apple domain-containing protein" evidence="1">
    <location>
        <begin position="18"/>
        <end position="217"/>
    </location>
</feature>
<dbReference type="EMBL" id="CAJOAZ010000027">
    <property type="protein sequence ID" value="CAF3495738.1"/>
    <property type="molecule type" value="Genomic_DNA"/>
</dbReference>
<dbReference type="PANTHER" id="PTHR35170">
    <property type="entry name" value="PROTEIN DD3-3"/>
    <property type="match status" value="1"/>
</dbReference>
<dbReference type="AlphaFoldDB" id="A0A818GTX0"/>
<accession>A0A818GTX0</accession>
<dbReference type="InterPro" id="IPR003609">
    <property type="entry name" value="Pan_app"/>
</dbReference>
<feature type="domain" description="Apple" evidence="2">
    <location>
        <begin position="151"/>
        <end position="211"/>
    </location>
</feature>
<keyword evidence="1" id="KW-0732">Signal</keyword>
<reference evidence="3" key="1">
    <citation type="submission" date="2021-02" db="EMBL/GenBank/DDBJ databases">
        <authorList>
            <person name="Nowell W R."/>
        </authorList>
    </citation>
    <scope>NUCLEOTIDE SEQUENCE</scope>
</reference>
<evidence type="ECO:0000259" key="2">
    <source>
        <dbReference type="Pfam" id="PF00024"/>
    </source>
</evidence>
<evidence type="ECO:0000256" key="1">
    <source>
        <dbReference type="SAM" id="SignalP"/>
    </source>
</evidence>
<gene>
    <name evidence="3" type="ORF">OXD698_LOCUS1012</name>
</gene>
<dbReference type="InterPro" id="IPR053320">
    <property type="entry name" value="Protein_DD3-3_O-glyco"/>
</dbReference>
<dbReference type="PANTHER" id="PTHR35170:SF2">
    <property type="entry name" value="PROTEIN DD3-3"/>
    <property type="match status" value="1"/>
</dbReference>
<name>A0A818GTX0_9BILA</name>
<dbReference type="Proteomes" id="UP000663844">
    <property type="component" value="Unassembled WGS sequence"/>
</dbReference>
<comment type="caution">
    <text evidence="3">The sequence shown here is derived from an EMBL/GenBank/DDBJ whole genome shotgun (WGS) entry which is preliminary data.</text>
</comment>
<proteinExistence type="predicted"/>
<dbReference type="Gene3D" id="3.50.4.10">
    <property type="entry name" value="Hepatocyte Growth Factor"/>
    <property type="match status" value="1"/>
</dbReference>